<evidence type="ECO:0000313" key="1">
    <source>
        <dbReference type="EMBL" id="TMS59613.1"/>
    </source>
</evidence>
<dbReference type="Proteomes" id="UP000004277">
    <property type="component" value="Unassembled WGS sequence"/>
</dbReference>
<organism evidence="1 2">
    <name type="scientific">Imbroritus primus</name>
    <dbReference type="NCBI Taxonomy" id="3058603"/>
    <lineage>
        <taxon>Bacteria</taxon>
        <taxon>Pseudomonadati</taxon>
        <taxon>Pseudomonadota</taxon>
        <taxon>Betaproteobacteria</taxon>
        <taxon>Burkholderiales</taxon>
        <taxon>Burkholderiaceae</taxon>
        <taxon>Imbroritus</taxon>
    </lineage>
</organism>
<proteinExistence type="predicted"/>
<keyword evidence="2" id="KW-1185">Reference proteome</keyword>
<sequence>MPPTARSDRPAIRSPLSDLSLSAVVAGFVATLTGYASSLVLIIQAGQAAGLGSDLIVSWIWATSIGTAITSIFLSLTTRTPIGIAWSTPGAALLIASLPTVPYPEAIGAFLFAAVLMIIVGVTGWFDKLIRALPASIAAALLAGILFRISMDMFVSAQSQTSLILPLVAAYLLAKRFIPRYAVLTVLVLGMALAAAHGDLHTEQVTLAFGLPVWTTPAFSMQSCISIGIPLFVVALASQNIPGLAVLRADGYPLPASPLISATGIASLVSAPFGSHGINLAAITAAMCTGPSAHEDPSRRYMAAVSCGVFYLIGGTLSASIASIFGAFPKALILSIAGLALLGSIANGLSGAMSDPQEREPALFTFMITASGLTLFGIGSAFWGLVGGLLALLLLRQRSR</sequence>
<comment type="caution">
    <text evidence="1">The sequence shown here is derived from an EMBL/GenBank/DDBJ whole genome shotgun (WGS) entry which is preliminary data.</text>
</comment>
<gene>
    <name evidence="1" type="ORF">MW7_001765</name>
</gene>
<reference evidence="1" key="1">
    <citation type="submission" date="2019-05" db="EMBL/GenBank/DDBJ databases">
        <title>Revised genome assembly of Burkholderiaceae (previously Ralstonia) sp. PBA.</title>
        <authorList>
            <person name="Gan H.M."/>
        </authorList>
    </citation>
    <scope>NUCLEOTIDE SEQUENCE</scope>
    <source>
        <strain evidence="1">PBA</strain>
    </source>
</reference>
<evidence type="ECO:0000313" key="2">
    <source>
        <dbReference type="Proteomes" id="UP000004277"/>
    </source>
</evidence>
<name>A0ACD3SUK8_9BURK</name>
<dbReference type="EMBL" id="AKCV02000006">
    <property type="protein sequence ID" value="TMS59613.1"/>
    <property type="molecule type" value="Genomic_DNA"/>
</dbReference>
<protein>
    <submittedName>
        <fullName evidence="1">Benzoate/H(+) symporter BenE family transporter</fullName>
    </submittedName>
</protein>
<accession>A0ACD3SUK8</accession>